<dbReference type="eggNOG" id="COG3591">
    <property type="taxonomic scope" value="Bacteria"/>
</dbReference>
<dbReference type="GO" id="GO:0006508">
    <property type="term" value="P:proteolysis"/>
    <property type="evidence" value="ECO:0007669"/>
    <property type="project" value="UniProtKB-KW"/>
</dbReference>
<evidence type="ECO:0000313" key="9">
    <source>
        <dbReference type="Proteomes" id="UP000001887"/>
    </source>
</evidence>
<evidence type="ECO:0000256" key="4">
    <source>
        <dbReference type="ARBA" id="ARBA00022801"/>
    </source>
</evidence>
<sequence>MTSSHNFVSKLIVAIDETLEDHQLRHLSEYVFGEVVSPCDGTHILQRAQAQGLVGEVWVVSRLLTKHAGKLEVLRAEAKGAYRNVLQNRLTKRNRFIPGSIYQKGIPQVCRVEIDGSAIGSGFLVGSDLIITNYHVLRSQIDDGTLRDDHRIAFRFDFKEHSVREEDGEVVLPAAVEALVSFSVVNELDYALVRLSVPIGDVRGWFAVDDSLSINLDVCDYACIIQCPDGRPVEIADGPIASRYVLQDQNRVLYAVDTEGGSSGSPCIQRDGRLLALHCGAEVDANQGVFFPAISRHISATTNGTLNLPKLPRATRSSRKESRVGNVDEKPERPERTATPGAPPGCTRSAGVDGWWYYPNQDSPRYRADLLMIMVHGFRSNCLTWDELHLSVQQHLKLECDALLFNYPAGLTEEADLSAAGRQLHSLIKPELDRYQHLLVLAHSAGGLVVKEWLCNDVDEEALHSQISLRRQLSGRRSDDELTPVRDMRLAVLAVRQIINFDVPHFGGDQWKTRFWGGVYEWVLWPLLRSLNVLGMNFGYNRIVRQLEYHGDYVRKLEERYVSLINDLDAVRLPRPLAIEYLAAADNVIAPHVTDYADRSEVDGKTLWVRTDAETATFRRTHTSIRQVNKSYFDIVKSHLRRHLSGWLDGVALAVAWETLCRADDFLVSFRCVQPFGVDNQGKDGPQVAVLSTLNAFARQASNGPAIAVVKGEANVGKSVLARFFARDVCLRYCQLSTEPEHLPMFLLLPQLNISSTDVATLFSGPKANANHAWDLLIRSWCEMASLLVNQSKERFGLPPITISIEWVYRWMHNGQCLLLLESVDEFLDRHHNVIEVADIRRVIQSVVLHPAGAGLNNATRLVSFVRSTLPECESLASAQMRFTVRAPNEEEAFTVYPRLRSELQRVPPALQPLVRSPLILPILGPHIESIPDEQMQSVTAIYDEAFSWLIRDSRLNESFPAISEEQWRDMGSVVAWEFFRSNPGSQSFRNIQSQAIARVQAWSHTPTGVESPEVRSQRARLSRLLPLFADDSILRSLLNRTVFARLGDDPIPGEPEYRGRTYRIPHDNWVQQLAALYLASCTRGSQPDELSFGACTELMFRMAGERLKEFTVSLETLATFMEAASTAPYVLGNFLAMCSIANIRFDGPALDALFTSATPLTGITQLVLATGVGRNALRNDDNFYRNLVITRFQDWIKGENIPAGAEISAIVKSVAWCYLKKLNAEGDIPYPSLWPAIGKAPDPFVVALMCQKEHGRTNISPMNRTLQRAFIEIQNSAIDEVHREITFAHYLYALSVAVYSKGDAEFVRPKLIELLSEGSAVFSRIKAYGVKKLIDILTQCRDISHCRATPSKVVQGD</sequence>
<keyword evidence="4 6" id="KW-0378">Hydrolase</keyword>
<dbReference type="InterPro" id="IPR009003">
    <property type="entry name" value="Peptidase_S1_PA"/>
</dbReference>
<dbReference type="Gene3D" id="2.40.10.10">
    <property type="entry name" value="Trypsin-like serine proteases"/>
    <property type="match status" value="2"/>
</dbReference>
<reference evidence="8 9" key="1">
    <citation type="journal article" date="2009" name="Stand. Genomic Sci.">
        <title>Complete genome sequence of Pirellula staleyi type strain (ATCC 27377).</title>
        <authorList>
            <person name="Clum A."/>
            <person name="Tindall B.J."/>
            <person name="Sikorski J."/>
            <person name="Ivanova N."/>
            <person name="Mavrommatis K."/>
            <person name="Lucas S."/>
            <person name="Glavina del Rio T."/>
            <person name="Nolan M."/>
            <person name="Chen F."/>
            <person name="Tice H."/>
            <person name="Pitluck S."/>
            <person name="Cheng J.F."/>
            <person name="Chertkov O."/>
            <person name="Brettin T."/>
            <person name="Han C."/>
            <person name="Detter J.C."/>
            <person name="Kuske C."/>
            <person name="Bruce D."/>
            <person name="Goodwin L."/>
            <person name="Ovchinikova G."/>
            <person name="Pati A."/>
            <person name="Mikhailova N."/>
            <person name="Chen A."/>
            <person name="Palaniappan K."/>
            <person name="Land M."/>
            <person name="Hauser L."/>
            <person name="Chang Y.J."/>
            <person name="Jeffries C.D."/>
            <person name="Chain P."/>
            <person name="Rohde M."/>
            <person name="Goker M."/>
            <person name="Bristow J."/>
            <person name="Eisen J.A."/>
            <person name="Markowitz V."/>
            <person name="Hugenholtz P."/>
            <person name="Kyrpides N.C."/>
            <person name="Klenk H.P."/>
            <person name="Lapidus A."/>
        </authorList>
    </citation>
    <scope>NUCLEOTIDE SEQUENCE [LARGE SCALE GENOMIC DNA]</scope>
    <source>
        <strain evidence="9">ATCC 27377 / DSM 6068 / ICPB 4128</strain>
    </source>
</reference>
<dbReference type="HOGENOM" id="CLU_257169_0_0_0"/>
<protein>
    <recommendedName>
        <fullName evidence="6">Serine protease</fullName>
        <ecNumber evidence="6">3.4.21.-</ecNumber>
    </recommendedName>
</protein>
<evidence type="ECO:0000256" key="7">
    <source>
        <dbReference type="SAM" id="MobiDB-lite"/>
    </source>
</evidence>
<feature type="compositionally biased region" description="Basic and acidic residues" evidence="7">
    <location>
        <begin position="318"/>
        <end position="336"/>
    </location>
</feature>
<evidence type="ECO:0000256" key="3">
    <source>
        <dbReference type="ARBA" id="ARBA00022729"/>
    </source>
</evidence>
<dbReference type="PRINTS" id="PR00839">
    <property type="entry name" value="V8PROTEASE"/>
</dbReference>
<dbReference type="eggNOG" id="COG1075">
    <property type="taxonomic scope" value="Bacteria"/>
</dbReference>
<dbReference type="GO" id="GO:0008236">
    <property type="term" value="F:serine-type peptidase activity"/>
    <property type="evidence" value="ECO:0007669"/>
    <property type="project" value="UniProtKB-KW"/>
</dbReference>
<dbReference type="STRING" id="530564.Psta_4459"/>
<dbReference type="SUPFAM" id="SSF50494">
    <property type="entry name" value="Trypsin-like serine proteases"/>
    <property type="match status" value="1"/>
</dbReference>
<dbReference type="SUPFAM" id="SSF53474">
    <property type="entry name" value="alpha/beta-Hydrolases"/>
    <property type="match status" value="1"/>
</dbReference>
<dbReference type="Pfam" id="PF13365">
    <property type="entry name" value="Trypsin_2"/>
    <property type="match status" value="1"/>
</dbReference>
<dbReference type="KEGG" id="psl:Psta_4459"/>
<evidence type="ECO:0000313" key="8">
    <source>
        <dbReference type="EMBL" id="ADB19103.1"/>
    </source>
</evidence>
<keyword evidence="3" id="KW-0732">Signal</keyword>
<dbReference type="Proteomes" id="UP000001887">
    <property type="component" value="Chromosome"/>
</dbReference>
<keyword evidence="5 6" id="KW-0720">Serine protease</keyword>
<evidence type="ECO:0000256" key="6">
    <source>
        <dbReference type="RuleBase" id="RU004296"/>
    </source>
</evidence>
<dbReference type="eggNOG" id="COG5635">
    <property type="taxonomic scope" value="Bacteria"/>
</dbReference>
<name>D2R618_PIRSD</name>
<dbReference type="EMBL" id="CP001848">
    <property type="protein sequence ID" value="ADB19103.1"/>
    <property type="molecule type" value="Genomic_DNA"/>
</dbReference>
<accession>D2R618</accession>
<evidence type="ECO:0000256" key="2">
    <source>
        <dbReference type="ARBA" id="ARBA00022670"/>
    </source>
</evidence>
<feature type="region of interest" description="Disordered" evidence="7">
    <location>
        <begin position="305"/>
        <end position="346"/>
    </location>
</feature>
<organism evidence="8 9">
    <name type="scientific">Pirellula staleyi (strain ATCC 27377 / DSM 6068 / ICPB 4128)</name>
    <name type="common">Pirella staleyi</name>
    <dbReference type="NCBI Taxonomy" id="530564"/>
    <lineage>
        <taxon>Bacteria</taxon>
        <taxon>Pseudomonadati</taxon>
        <taxon>Planctomycetota</taxon>
        <taxon>Planctomycetia</taxon>
        <taxon>Pirellulales</taxon>
        <taxon>Pirellulaceae</taxon>
        <taxon>Pirellula</taxon>
    </lineage>
</organism>
<comment type="similarity">
    <text evidence="1 6">Belongs to the peptidase S1B family.</text>
</comment>
<proteinExistence type="inferred from homology"/>
<dbReference type="InterPro" id="IPR008256">
    <property type="entry name" value="Peptidase_S1B"/>
</dbReference>
<gene>
    <name evidence="8" type="ordered locus">Psta_4459</name>
</gene>
<keyword evidence="9" id="KW-1185">Reference proteome</keyword>
<dbReference type="InterPro" id="IPR043504">
    <property type="entry name" value="Peptidase_S1_PA_chymotrypsin"/>
</dbReference>
<evidence type="ECO:0000256" key="5">
    <source>
        <dbReference type="ARBA" id="ARBA00022825"/>
    </source>
</evidence>
<dbReference type="InterPro" id="IPR029058">
    <property type="entry name" value="AB_hydrolase_fold"/>
</dbReference>
<evidence type="ECO:0000256" key="1">
    <source>
        <dbReference type="ARBA" id="ARBA00008764"/>
    </source>
</evidence>
<dbReference type="EC" id="3.4.21.-" evidence="6"/>
<dbReference type="OrthoDB" id="9811262at2"/>
<keyword evidence="2 6" id="KW-0645">Protease</keyword>